<keyword evidence="4 12" id="KW-0645">Protease</keyword>
<dbReference type="InterPro" id="IPR050344">
    <property type="entry name" value="Peptidase_M1_aminopeptidases"/>
</dbReference>
<feature type="chain" id="PRO_5022944069" description="Aminopeptidase" evidence="13">
    <location>
        <begin position="26"/>
        <end position="899"/>
    </location>
</feature>
<feature type="active site" description="Proton acceptor" evidence="9">
    <location>
        <position position="351"/>
    </location>
</feature>
<dbReference type="GO" id="GO:0042277">
    <property type="term" value="F:peptide binding"/>
    <property type="evidence" value="ECO:0007669"/>
    <property type="project" value="TreeGrafter"/>
</dbReference>
<evidence type="ECO:0000313" key="18">
    <source>
        <dbReference type="Proteomes" id="UP000321129"/>
    </source>
</evidence>
<dbReference type="GO" id="GO:0005737">
    <property type="term" value="C:cytoplasm"/>
    <property type="evidence" value="ECO:0007669"/>
    <property type="project" value="TreeGrafter"/>
</dbReference>
<dbReference type="FunFam" id="1.10.390.10:FF:000006">
    <property type="entry name" value="Puromycin-sensitive aminopeptidase"/>
    <property type="match status" value="1"/>
</dbReference>
<keyword evidence="18" id="KW-1185">Reference proteome</keyword>
<dbReference type="Pfam" id="PF11838">
    <property type="entry name" value="ERAP1_C"/>
    <property type="match status" value="1"/>
</dbReference>
<comment type="catalytic activity">
    <reaction evidence="1">
        <text>Release of an N-terminal amino acid, Xaa-|-Yaa- from a peptide, amide or arylamide. Xaa is preferably Ala, but may be most amino acids including Pro (slow action). When a terminal hydrophobic residue is followed by a prolyl residue, the two may be released as an intact Xaa-Pro dipeptide.</text>
        <dbReference type="EC" id="3.4.11.2"/>
    </reaction>
</comment>
<evidence type="ECO:0000256" key="11">
    <source>
        <dbReference type="PIRSR" id="PIRSR634016-4"/>
    </source>
</evidence>
<dbReference type="Pfam" id="PF01433">
    <property type="entry name" value="Peptidase_M1"/>
    <property type="match status" value="1"/>
</dbReference>
<dbReference type="InterPro" id="IPR014782">
    <property type="entry name" value="Peptidase_M1_dom"/>
</dbReference>
<accession>A0A5C6UMD4</accession>
<organism evidence="17 18">
    <name type="scientific">Flavisphingopyxis soli</name>
    <dbReference type="NCBI Taxonomy" id="2601267"/>
    <lineage>
        <taxon>Bacteria</taxon>
        <taxon>Pseudomonadati</taxon>
        <taxon>Pseudomonadota</taxon>
        <taxon>Alphaproteobacteria</taxon>
        <taxon>Sphingomonadales</taxon>
        <taxon>Sphingopyxidaceae</taxon>
        <taxon>Flavisphingopyxis</taxon>
    </lineage>
</organism>
<keyword evidence="7 10" id="KW-0862">Zinc</keyword>
<evidence type="ECO:0000313" key="17">
    <source>
        <dbReference type="EMBL" id="TXC73246.1"/>
    </source>
</evidence>
<evidence type="ECO:0000256" key="5">
    <source>
        <dbReference type="ARBA" id="ARBA00022723"/>
    </source>
</evidence>
<dbReference type="RefSeq" id="WP_147121085.1">
    <property type="nucleotide sequence ID" value="NZ_VOPY01000001.1"/>
</dbReference>
<dbReference type="Proteomes" id="UP000321129">
    <property type="component" value="Unassembled WGS sequence"/>
</dbReference>
<evidence type="ECO:0000256" key="1">
    <source>
        <dbReference type="ARBA" id="ARBA00000098"/>
    </source>
</evidence>
<evidence type="ECO:0000256" key="7">
    <source>
        <dbReference type="ARBA" id="ARBA00022833"/>
    </source>
</evidence>
<dbReference type="SUPFAM" id="SSF55486">
    <property type="entry name" value="Metalloproteases ('zincins'), catalytic domain"/>
    <property type="match status" value="1"/>
</dbReference>
<dbReference type="InterPro" id="IPR042097">
    <property type="entry name" value="Aminopeptidase_N-like_N_sf"/>
</dbReference>
<sequence length="899" mass="96320">MTRAFRPALLLAASTLVLGGCAATAGDLNTRAPMAPSVFAASPDSIDKSQTTQLPRNAVPRNYKIEVTPHADALTFDGKVRITLNVTEPTDTLTFNAADLAIASATITAADGTSQQGRVNLNTDAQTANAQFAQPLSPGLYALDMVYSGKINTQANGLFALDYKSTKGVDKRSLFTQFEAPDARRFVPSWDEPDYKASFDLSAIVPADEMAISNMPAKSTTALADGLKRVTFETTPVMSSYLLFFGKGDFGRISKMAGNTEVGIVVSKGNEEMARTALDDEAQILPYYNDYFGTPYPLPKLDNVGGPGQSQFFGAMENWGAIFTFERILLDDPAITSESARHAIFSVQAHEMAHQWFGDLVTMAWWDDLWLNEGFASWMENKTTQHFHPDWGADIDAVGSREAAMGQDAYATTHPIVQKILTVEQTNQAFDSITYSKGESVISMLEGYAGPDVWRRGIQDYVKTHQYQNTKTDDLWRAVEAAGANGLTTIAHDFTLQPGIPLITVGKAQCVDGSTKVPLTQGQFSRDKREAAAANPLTWHVPVSVSAGGAKAMTVTAGRTTDVIVAGCGPLLVNAGQTGYYRTLYTADQLARLKATFGSLGAVDQYGLLNDSLALSYAGYQPIGRSLDLIAAIPANANRKVMTEGLGTLYSLYEMFDGDAAVQAKLASMIESRYAPVLGQIGLLPRAGEPVLDTTLRPSLISALGAVGDSNIQAEGDRLFAALQTNPSAIAGSLKSTWLGLVAYNATSAEWGQLHAMAKNATGSVERATLYSLLGVAKDKTLAQRALDLALTDEPGSTVSAGMINAVARRNPELALDFVLAHLDRVNALVDSSAASRFVAQLGSGSDEETTIAKLDAYAKANLDPSARKPIDSAINGIRTRLADRPRIKQEVRAWVAGQ</sequence>
<keyword evidence="8 12" id="KW-0482">Metalloprotease</keyword>
<gene>
    <name evidence="17" type="ORF">FSZ31_00315</name>
</gene>
<comment type="caution">
    <text evidence="17">The sequence shown here is derived from an EMBL/GenBank/DDBJ whole genome shotgun (WGS) entry which is preliminary data.</text>
</comment>
<evidence type="ECO:0000256" key="13">
    <source>
        <dbReference type="SAM" id="SignalP"/>
    </source>
</evidence>
<keyword evidence="13" id="KW-0732">Signal</keyword>
<dbReference type="Gene3D" id="1.10.390.10">
    <property type="entry name" value="Neutral Protease Domain 2"/>
    <property type="match status" value="1"/>
</dbReference>
<dbReference type="GO" id="GO:0070006">
    <property type="term" value="F:metalloaminopeptidase activity"/>
    <property type="evidence" value="ECO:0007669"/>
    <property type="project" value="TreeGrafter"/>
</dbReference>
<dbReference type="GO" id="GO:0043171">
    <property type="term" value="P:peptide catabolic process"/>
    <property type="evidence" value="ECO:0007669"/>
    <property type="project" value="TreeGrafter"/>
</dbReference>
<dbReference type="SUPFAM" id="SSF63737">
    <property type="entry name" value="Leukotriene A4 hydrolase N-terminal domain"/>
    <property type="match status" value="1"/>
</dbReference>
<protein>
    <recommendedName>
        <fullName evidence="12">Aminopeptidase</fullName>
        <ecNumber evidence="12">3.4.11.-</ecNumber>
    </recommendedName>
</protein>
<comment type="cofactor">
    <cofactor evidence="10 12">
        <name>Zn(2+)</name>
        <dbReference type="ChEBI" id="CHEBI:29105"/>
    </cofactor>
    <text evidence="10 12">Binds 1 zinc ion per subunit.</text>
</comment>
<evidence type="ECO:0000256" key="4">
    <source>
        <dbReference type="ARBA" id="ARBA00022670"/>
    </source>
</evidence>
<dbReference type="GO" id="GO:0016020">
    <property type="term" value="C:membrane"/>
    <property type="evidence" value="ECO:0007669"/>
    <property type="project" value="TreeGrafter"/>
</dbReference>
<evidence type="ECO:0000259" key="14">
    <source>
        <dbReference type="Pfam" id="PF01433"/>
    </source>
</evidence>
<dbReference type="EC" id="3.4.11.-" evidence="12"/>
<dbReference type="OrthoDB" id="100605at2"/>
<evidence type="ECO:0000256" key="9">
    <source>
        <dbReference type="PIRSR" id="PIRSR634016-1"/>
    </source>
</evidence>
<feature type="binding site" evidence="10">
    <location>
        <position position="354"/>
    </location>
    <ligand>
        <name>Zn(2+)</name>
        <dbReference type="ChEBI" id="CHEBI:29105"/>
        <note>catalytic</note>
    </ligand>
</feature>
<evidence type="ECO:0000256" key="12">
    <source>
        <dbReference type="RuleBase" id="RU364040"/>
    </source>
</evidence>
<dbReference type="Gene3D" id="2.60.40.1730">
    <property type="entry name" value="tricorn interacting facor f3 domain"/>
    <property type="match status" value="1"/>
</dbReference>
<dbReference type="InterPro" id="IPR034016">
    <property type="entry name" value="M1_APN-typ"/>
</dbReference>
<dbReference type="GO" id="GO:0016285">
    <property type="term" value="F:alanyl aminopeptidase activity"/>
    <property type="evidence" value="ECO:0007669"/>
    <property type="project" value="UniProtKB-EC"/>
</dbReference>
<keyword evidence="3 12" id="KW-0031">Aminopeptidase</keyword>
<dbReference type="PROSITE" id="PS51257">
    <property type="entry name" value="PROKAR_LIPOPROTEIN"/>
    <property type="match status" value="1"/>
</dbReference>
<comment type="similarity">
    <text evidence="2 12">Belongs to the peptidase M1 family.</text>
</comment>
<evidence type="ECO:0000256" key="6">
    <source>
        <dbReference type="ARBA" id="ARBA00022801"/>
    </source>
</evidence>
<proteinExistence type="inferred from homology"/>
<dbReference type="Gene3D" id="2.60.40.1910">
    <property type="match status" value="1"/>
</dbReference>
<dbReference type="GO" id="GO:0005615">
    <property type="term" value="C:extracellular space"/>
    <property type="evidence" value="ECO:0007669"/>
    <property type="project" value="TreeGrafter"/>
</dbReference>
<dbReference type="EMBL" id="VOPY01000001">
    <property type="protein sequence ID" value="TXC73246.1"/>
    <property type="molecule type" value="Genomic_DNA"/>
</dbReference>
<feature type="signal peptide" evidence="13">
    <location>
        <begin position="1"/>
        <end position="25"/>
    </location>
</feature>
<dbReference type="GO" id="GO:0006508">
    <property type="term" value="P:proteolysis"/>
    <property type="evidence" value="ECO:0007669"/>
    <property type="project" value="UniProtKB-KW"/>
</dbReference>
<dbReference type="Pfam" id="PF17900">
    <property type="entry name" value="Peptidase_M1_N"/>
    <property type="match status" value="1"/>
</dbReference>
<feature type="binding site" evidence="10">
    <location>
        <position position="373"/>
    </location>
    <ligand>
        <name>Zn(2+)</name>
        <dbReference type="ChEBI" id="CHEBI:29105"/>
        <note>catalytic</note>
    </ligand>
</feature>
<dbReference type="InterPro" id="IPR001930">
    <property type="entry name" value="Peptidase_M1"/>
</dbReference>
<dbReference type="PANTHER" id="PTHR11533:SF174">
    <property type="entry name" value="PUROMYCIN-SENSITIVE AMINOPEPTIDASE-RELATED"/>
    <property type="match status" value="1"/>
</dbReference>
<evidence type="ECO:0000256" key="3">
    <source>
        <dbReference type="ARBA" id="ARBA00022438"/>
    </source>
</evidence>
<dbReference type="InterPro" id="IPR045357">
    <property type="entry name" value="Aminopeptidase_N-like_N"/>
</dbReference>
<dbReference type="InterPro" id="IPR027268">
    <property type="entry name" value="Peptidase_M4/M1_CTD_sf"/>
</dbReference>
<keyword evidence="5 10" id="KW-0479">Metal-binding</keyword>
<evidence type="ECO:0000259" key="15">
    <source>
        <dbReference type="Pfam" id="PF11838"/>
    </source>
</evidence>
<evidence type="ECO:0000256" key="2">
    <source>
        <dbReference type="ARBA" id="ARBA00010136"/>
    </source>
</evidence>
<feature type="domain" description="Peptidase M1 membrane alanine aminopeptidase" evidence="14">
    <location>
        <begin position="277"/>
        <end position="491"/>
    </location>
</feature>
<dbReference type="PRINTS" id="PR00756">
    <property type="entry name" value="ALADIPTASE"/>
</dbReference>
<feature type="binding site" evidence="10">
    <location>
        <position position="350"/>
    </location>
    <ligand>
        <name>Zn(2+)</name>
        <dbReference type="ChEBI" id="CHEBI:29105"/>
        <note>catalytic</note>
    </ligand>
</feature>
<feature type="domain" description="ERAP1-like C-terminal" evidence="15">
    <location>
        <begin position="571"/>
        <end position="879"/>
    </location>
</feature>
<dbReference type="PANTHER" id="PTHR11533">
    <property type="entry name" value="PROTEASE M1 ZINC METALLOPROTEASE"/>
    <property type="match status" value="1"/>
</dbReference>
<feature type="site" description="Transition state stabilizer" evidence="11">
    <location>
        <position position="435"/>
    </location>
</feature>
<keyword evidence="6 12" id="KW-0378">Hydrolase</keyword>
<dbReference type="InterPro" id="IPR024571">
    <property type="entry name" value="ERAP1-like_C_dom"/>
</dbReference>
<evidence type="ECO:0000256" key="10">
    <source>
        <dbReference type="PIRSR" id="PIRSR634016-3"/>
    </source>
</evidence>
<reference evidence="17 18" key="1">
    <citation type="submission" date="2019-08" db="EMBL/GenBank/DDBJ databases">
        <title>Sphingorhabdus soil sp. nov., isolated from arctic soil.</title>
        <authorList>
            <person name="Liu Y."/>
        </authorList>
    </citation>
    <scope>NUCLEOTIDE SEQUENCE [LARGE SCALE GENOMIC DNA]</scope>
    <source>
        <strain evidence="17 18">D-2Q-5-6</strain>
    </source>
</reference>
<feature type="domain" description="Aminopeptidase N-like N-terminal" evidence="16">
    <location>
        <begin position="59"/>
        <end position="242"/>
    </location>
</feature>
<evidence type="ECO:0000256" key="8">
    <source>
        <dbReference type="ARBA" id="ARBA00023049"/>
    </source>
</evidence>
<dbReference type="CDD" id="cd09601">
    <property type="entry name" value="M1_APN-Q_like"/>
    <property type="match status" value="1"/>
</dbReference>
<dbReference type="AlphaFoldDB" id="A0A5C6UMD4"/>
<dbReference type="Gene3D" id="1.25.50.20">
    <property type="match status" value="1"/>
</dbReference>
<name>A0A5C6UMD4_9SPHN</name>
<evidence type="ECO:0000259" key="16">
    <source>
        <dbReference type="Pfam" id="PF17900"/>
    </source>
</evidence>
<dbReference type="GO" id="GO:0008270">
    <property type="term" value="F:zinc ion binding"/>
    <property type="evidence" value="ECO:0007669"/>
    <property type="project" value="UniProtKB-UniRule"/>
</dbReference>